<dbReference type="AlphaFoldDB" id="A0AAX2GXT7"/>
<reference evidence="2 3" key="1">
    <citation type="submission" date="2017-06" db="EMBL/GenBank/DDBJ databases">
        <authorList>
            <consortium name="Pathogen Informatics"/>
        </authorList>
    </citation>
    <scope>NUCLEOTIDE SEQUENCE [LARGE SCALE GENOMIC DNA]</scope>
    <source>
        <strain evidence="2 3">NCTC12947</strain>
    </source>
</reference>
<protein>
    <recommendedName>
        <fullName evidence="4">BACON domain-containing protein</fullName>
    </recommendedName>
</protein>
<keyword evidence="1" id="KW-0732">Signal</keyword>
<feature type="chain" id="PRO_5043645861" description="BACON domain-containing protein" evidence="1">
    <location>
        <begin position="25"/>
        <end position="136"/>
    </location>
</feature>
<organism evidence="2 3">
    <name type="scientific">Capnocytophaga haemolytica</name>
    <dbReference type="NCBI Taxonomy" id="45243"/>
    <lineage>
        <taxon>Bacteria</taxon>
        <taxon>Pseudomonadati</taxon>
        <taxon>Bacteroidota</taxon>
        <taxon>Flavobacteriia</taxon>
        <taxon>Flavobacteriales</taxon>
        <taxon>Flavobacteriaceae</taxon>
        <taxon>Capnocytophaga</taxon>
    </lineage>
</organism>
<evidence type="ECO:0000313" key="2">
    <source>
        <dbReference type="EMBL" id="SNV09910.1"/>
    </source>
</evidence>
<dbReference type="EMBL" id="LT906449">
    <property type="protein sequence ID" value="SNV09910.1"/>
    <property type="molecule type" value="Genomic_DNA"/>
</dbReference>
<feature type="signal peptide" evidence="1">
    <location>
        <begin position="1"/>
        <end position="24"/>
    </location>
</feature>
<dbReference type="PROSITE" id="PS51257">
    <property type="entry name" value="PROKAR_LIPOPROTEIN"/>
    <property type="match status" value="1"/>
</dbReference>
<sequence length="136" mass="15284">MHFKQRNILMKRFIILIVTALAFASCGKDGDGNGSILDENAYYLKMFAAPEFSISEVAVSYNGGTIFPEGYPVPLTKDWVQYLSDDDRPTRLKITGKATKKISLKIQILYKKAVIKEMSLPTDDNGNLSDPIRLDY</sequence>
<evidence type="ECO:0000313" key="3">
    <source>
        <dbReference type="Proteomes" id="UP000215539"/>
    </source>
</evidence>
<gene>
    <name evidence="2" type="ORF">SAMEA44541418_01245</name>
</gene>
<proteinExistence type="predicted"/>
<evidence type="ECO:0008006" key="4">
    <source>
        <dbReference type="Google" id="ProtNLM"/>
    </source>
</evidence>
<evidence type="ECO:0000256" key="1">
    <source>
        <dbReference type="SAM" id="SignalP"/>
    </source>
</evidence>
<name>A0AAX2GXT7_9FLAO</name>
<accession>A0AAX2GXT7</accession>
<dbReference type="Proteomes" id="UP000215539">
    <property type="component" value="Chromosome 1"/>
</dbReference>